<protein>
    <recommendedName>
        <fullName evidence="4">Integral membrane protein</fullName>
    </recommendedName>
</protein>
<organism evidence="2 3">
    <name type="scientific">Hamadaea flava</name>
    <dbReference type="NCBI Taxonomy" id="1742688"/>
    <lineage>
        <taxon>Bacteria</taxon>
        <taxon>Bacillati</taxon>
        <taxon>Actinomycetota</taxon>
        <taxon>Actinomycetes</taxon>
        <taxon>Micromonosporales</taxon>
        <taxon>Micromonosporaceae</taxon>
        <taxon>Hamadaea</taxon>
    </lineage>
</organism>
<proteinExistence type="predicted"/>
<accession>A0ABV8LY99</accession>
<evidence type="ECO:0000313" key="3">
    <source>
        <dbReference type="Proteomes" id="UP001595816"/>
    </source>
</evidence>
<dbReference type="Proteomes" id="UP001595816">
    <property type="component" value="Unassembled WGS sequence"/>
</dbReference>
<sequence length="120" mass="13109">MTKIKPREAAVTTAVGVLALIPIAMIVLCVARGVFYGLVEPGPYDNAWGGPTQGGAWAAHFLISIPFIAIGVLALLGLVRLRRSWLRWLGGERRRWWVLPVTLLLYAGAAVLIVAWLHQV</sequence>
<keyword evidence="1" id="KW-1133">Transmembrane helix</keyword>
<feature type="transmembrane region" description="Helical" evidence="1">
    <location>
        <begin position="96"/>
        <end position="117"/>
    </location>
</feature>
<keyword evidence="3" id="KW-1185">Reference proteome</keyword>
<feature type="transmembrane region" description="Helical" evidence="1">
    <location>
        <begin position="12"/>
        <end position="35"/>
    </location>
</feature>
<keyword evidence="1" id="KW-0472">Membrane</keyword>
<feature type="transmembrane region" description="Helical" evidence="1">
    <location>
        <begin position="55"/>
        <end position="76"/>
    </location>
</feature>
<reference evidence="3" key="1">
    <citation type="journal article" date="2019" name="Int. J. Syst. Evol. Microbiol.">
        <title>The Global Catalogue of Microorganisms (GCM) 10K type strain sequencing project: providing services to taxonomists for standard genome sequencing and annotation.</title>
        <authorList>
            <consortium name="The Broad Institute Genomics Platform"/>
            <consortium name="The Broad Institute Genome Sequencing Center for Infectious Disease"/>
            <person name="Wu L."/>
            <person name="Ma J."/>
        </authorList>
    </citation>
    <scope>NUCLEOTIDE SEQUENCE [LARGE SCALE GENOMIC DNA]</scope>
    <source>
        <strain evidence="3">CGMCC 4.7289</strain>
    </source>
</reference>
<dbReference type="EMBL" id="JBHSAY010000028">
    <property type="protein sequence ID" value="MFC4136031.1"/>
    <property type="molecule type" value="Genomic_DNA"/>
</dbReference>
<evidence type="ECO:0000313" key="2">
    <source>
        <dbReference type="EMBL" id="MFC4136031.1"/>
    </source>
</evidence>
<evidence type="ECO:0000256" key="1">
    <source>
        <dbReference type="SAM" id="Phobius"/>
    </source>
</evidence>
<evidence type="ECO:0008006" key="4">
    <source>
        <dbReference type="Google" id="ProtNLM"/>
    </source>
</evidence>
<comment type="caution">
    <text evidence="2">The sequence shown here is derived from an EMBL/GenBank/DDBJ whole genome shotgun (WGS) entry which is preliminary data.</text>
</comment>
<keyword evidence="1" id="KW-0812">Transmembrane</keyword>
<dbReference type="RefSeq" id="WP_253762629.1">
    <property type="nucleotide sequence ID" value="NZ_JAMZDZ010000001.1"/>
</dbReference>
<name>A0ABV8LY99_9ACTN</name>
<gene>
    <name evidence="2" type="ORF">ACFOZ4_35955</name>
</gene>